<dbReference type="Proteomes" id="UP000638981">
    <property type="component" value="Unassembled WGS sequence"/>
</dbReference>
<evidence type="ECO:0000259" key="2">
    <source>
        <dbReference type="Pfam" id="PF07290"/>
    </source>
</evidence>
<feature type="domain" description="Inner membrane protein YqiJ OB-fold" evidence="2">
    <location>
        <begin position="172"/>
        <end position="226"/>
    </location>
</feature>
<keyword evidence="5" id="KW-1185">Reference proteome</keyword>
<proteinExistence type="predicted"/>
<evidence type="ECO:0000259" key="3">
    <source>
        <dbReference type="Pfam" id="PF21001"/>
    </source>
</evidence>
<comment type="caution">
    <text evidence="4">The sequence shown here is derived from an EMBL/GenBank/DDBJ whole genome shotgun (WGS) entry which is preliminary data.</text>
</comment>
<keyword evidence="1" id="KW-0472">Membrane</keyword>
<keyword evidence="1" id="KW-0812">Transmembrane</keyword>
<accession>A0A918TF72</accession>
<dbReference type="InterPro" id="IPR010840">
    <property type="entry name" value="YqiJ_OB"/>
</dbReference>
<dbReference type="RefSeq" id="WP_189409702.1">
    <property type="nucleotide sequence ID" value="NZ_BMYJ01000001.1"/>
</dbReference>
<gene>
    <name evidence="4" type="ORF">GCM10007315_02910</name>
</gene>
<feature type="transmembrane region" description="Helical" evidence="1">
    <location>
        <begin position="125"/>
        <end position="147"/>
    </location>
</feature>
<name>A0A918TF72_9RHOB</name>
<evidence type="ECO:0000256" key="1">
    <source>
        <dbReference type="SAM" id="Phobius"/>
    </source>
</evidence>
<organism evidence="4 5">
    <name type="scientific">Neogemmobacter tilapiae</name>
    <dbReference type="NCBI Taxonomy" id="875041"/>
    <lineage>
        <taxon>Bacteria</taxon>
        <taxon>Pseudomonadati</taxon>
        <taxon>Pseudomonadota</taxon>
        <taxon>Alphaproteobacteria</taxon>
        <taxon>Rhodobacterales</taxon>
        <taxon>Paracoccaceae</taxon>
        <taxon>Neogemmobacter</taxon>
    </lineage>
</organism>
<sequence length="240" mass="25215">MFQALLSTPYVPFALALGLLLALLGLELIALVLGGSLLGSAEADAPDMAGFQAQFDLSPDAEPDVGALLEASVAMEAPDQDLPDGSVGWAGLIGLGHTPFMIWLAALLMGFGLSGLILQSVVQNILGAPLGTTLAVIIAAAIGLGFARTFARFFGNLLPQIETTATSAQFMGGLRGIVTQGTARNGQPAEVRLRDRHGNTHYLRCEPFRDSDVIPEGTEVLTLRERLAKGGWGLRILPLE</sequence>
<evidence type="ECO:0000313" key="5">
    <source>
        <dbReference type="Proteomes" id="UP000638981"/>
    </source>
</evidence>
<reference evidence="4" key="2">
    <citation type="submission" date="2020-09" db="EMBL/GenBank/DDBJ databases">
        <authorList>
            <person name="Sun Q."/>
            <person name="Kim S."/>
        </authorList>
    </citation>
    <scope>NUCLEOTIDE SEQUENCE</scope>
    <source>
        <strain evidence="4">KCTC 23310</strain>
    </source>
</reference>
<dbReference type="AlphaFoldDB" id="A0A918TF72"/>
<dbReference type="EMBL" id="BMYJ01000001">
    <property type="protein sequence ID" value="GHC45029.1"/>
    <property type="molecule type" value="Genomic_DNA"/>
</dbReference>
<evidence type="ECO:0000313" key="4">
    <source>
        <dbReference type="EMBL" id="GHC45029.1"/>
    </source>
</evidence>
<feature type="transmembrane region" description="Helical" evidence="1">
    <location>
        <begin position="100"/>
        <end position="118"/>
    </location>
</feature>
<dbReference type="InterPro" id="IPR048376">
    <property type="entry name" value="YqiJ_N"/>
</dbReference>
<feature type="domain" description="Inner membrane protein YqiJ N-terminal" evidence="3">
    <location>
        <begin position="11"/>
        <end position="147"/>
    </location>
</feature>
<dbReference type="Pfam" id="PF07290">
    <property type="entry name" value="YqiJ_OB"/>
    <property type="match status" value="1"/>
</dbReference>
<protein>
    <recommendedName>
        <fullName evidence="6">DUF1449 family protein</fullName>
    </recommendedName>
</protein>
<reference evidence="4" key="1">
    <citation type="journal article" date="2014" name="Int. J. Syst. Evol. Microbiol.">
        <title>Complete genome sequence of Corynebacterium casei LMG S-19264T (=DSM 44701T), isolated from a smear-ripened cheese.</title>
        <authorList>
            <consortium name="US DOE Joint Genome Institute (JGI-PGF)"/>
            <person name="Walter F."/>
            <person name="Albersmeier A."/>
            <person name="Kalinowski J."/>
            <person name="Ruckert C."/>
        </authorList>
    </citation>
    <scope>NUCLEOTIDE SEQUENCE</scope>
    <source>
        <strain evidence="4">KCTC 23310</strain>
    </source>
</reference>
<keyword evidence="1" id="KW-1133">Transmembrane helix</keyword>
<dbReference type="Pfam" id="PF21001">
    <property type="entry name" value="YqiJ_N"/>
    <property type="match status" value="1"/>
</dbReference>
<evidence type="ECO:0008006" key="6">
    <source>
        <dbReference type="Google" id="ProtNLM"/>
    </source>
</evidence>